<dbReference type="OrthoDB" id="10252171at2759"/>
<evidence type="ECO:0000256" key="3">
    <source>
        <dbReference type="PROSITE-ProRule" id="PRU10141"/>
    </source>
</evidence>
<dbReference type="Pfam" id="PF00069">
    <property type="entry name" value="Pkinase"/>
    <property type="match status" value="2"/>
</dbReference>
<name>A0A4S8MPV2_DENBC</name>
<feature type="region of interest" description="Disordered" evidence="5">
    <location>
        <begin position="163"/>
        <end position="233"/>
    </location>
</feature>
<dbReference type="GO" id="GO:0035556">
    <property type="term" value="P:intracellular signal transduction"/>
    <property type="evidence" value="ECO:0007669"/>
    <property type="project" value="TreeGrafter"/>
</dbReference>
<dbReference type="Proteomes" id="UP000297245">
    <property type="component" value="Unassembled WGS sequence"/>
</dbReference>
<dbReference type="InterPro" id="IPR000719">
    <property type="entry name" value="Prot_kinase_dom"/>
</dbReference>
<dbReference type="GO" id="GO:0005829">
    <property type="term" value="C:cytosol"/>
    <property type="evidence" value="ECO:0007669"/>
    <property type="project" value="TreeGrafter"/>
</dbReference>
<dbReference type="PROSITE" id="PS00107">
    <property type="entry name" value="PROTEIN_KINASE_ATP"/>
    <property type="match status" value="1"/>
</dbReference>
<dbReference type="PANTHER" id="PTHR24346">
    <property type="entry name" value="MAP/MICROTUBULE AFFINITY-REGULATING KINASE"/>
    <property type="match status" value="1"/>
</dbReference>
<dbReference type="PROSITE" id="PS50011">
    <property type="entry name" value="PROTEIN_KINASE_DOM"/>
    <property type="match status" value="1"/>
</dbReference>
<dbReference type="SMART" id="SM00220">
    <property type="entry name" value="S_TKc"/>
    <property type="match status" value="1"/>
</dbReference>
<sequence>MLDSDASPRLSAHVHAQSSCQPSPQPNHKARNTYPLCTASSSRAPISSTFSLDSTLYSSNFPAGHRLNAHFVRQYELEDELGSGGYGFVMTAKDRLHGREVAVKFIIKHKVPDHAWMVHEVYGKLPTEVMLLSVIDHKNVVKCLDLFEDALYFYLVQELHGSPWEDSRDSKNCAGSRQPSSVPSLTPSASGDSVNSTAPSTPSQPSEPLRPETKSFHGRLPSTLQPPRPQYARRSSHDLFECIEQSEHKRLTEQQARYVFAQIVDAVHYLDEQGVAHRDIKDENIVIDKDLKVKLIDFGSATFVDPAEERPFYNLFYGTTAYAASEILQKKSYQAAPAEVWTLGVLLSYLLTGTSPFPTVKHAVAGRIVLPGSQNLSVEALDLMQVCLDPDPERRATIAQVKEHRWLNFD</sequence>
<dbReference type="SUPFAM" id="SSF56112">
    <property type="entry name" value="Protein kinase-like (PK-like)"/>
    <property type="match status" value="1"/>
</dbReference>
<dbReference type="GO" id="GO:0004674">
    <property type="term" value="F:protein serine/threonine kinase activity"/>
    <property type="evidence" value="ECO:0007669"/>
    <property type="project" value="UniProtKB-KW"/>
</dbReference>
<protein>
    <submittedName>
        <fullName evidence="7">Kinase-like protein</fullName>
    </submittedName>
</protein>
<evidence type="ECO:0000256" key="1">
    <source>
        <dbReference type="ARBA" id="ARBA00022741"/>
    </source>
</evidence>
<keyword evidence="7" id="KW-0418">Kinase</keyword>
<evidence type="ECO:0000259" key="6">
    <source>
        <dbReference type="PROSITE" id="PS50011"/>
    </source>
</evidence>
<dbReference type="InterPro" id="IPR008271">
    <property type="entry name" value="Ser/Thr_kinase_AS"/>
</dbReference>
<dbReference type="GO" id="GO:0045719">
    <property type="term" value="P:negative regulation of glycogen biosynthetic process"/>
    <property type="evidence" value="ECO:0007669"/>
    <property type="project" value="TreeGrafter"/>
</dbReference>
<keyword evidence="4" id="KW-0723">Serine/threonine-protein kinase</keyword>
<proteinExistence type="inferred from homology"/>
<evidence type="ECO:0000313" key="7">
    <source>
        <dbReference type="EMBL" id="THV05058.1"/>
    </source>
</evidence>
<dbReference type="InterPro" id="IPR011009">
    <property type="entry name" value="Kinase-like_dom_sf"/>
</dbReference>
<comment type="similarity">
    <text evidence="4">Belongs to the protein kinase superfamily.</text>
</comment>
<dbReference type="Gene3D" id="3.30.200.20">
    <property type="entry name" value="Phosphorylase Kinase, domain 1"/>
    <property type="match status" value="1"/>
</dbReference>
<keyword evidence="1 3" id="KW-0547">Nucleotide-binding</keyword>
<keyword evidence="2 3" id="KW-0067">ATP-binding</keyword>
<evidence type="ECO:0000256" key="5">
    <source>
        <dbReference type="SAM" id="MobiDB-lite"/>
    </source>
</evidence>
<evidence type="ECO:0000256" key="4">
    <source>
        <dbReference type="RuleBase" id="RU000304"/>
    </source>
</evidence>
<keyword evidence="7" id="KW-0808">Transferase</keyword>
<dbReference type="PROSITE" id="PS00108">
    <property type="entry name" value="PROTEIN_KINASE_ST"/>
    <property type="match status" value="1"/>
</dbReference>
<evidence type="ECO:0000256" key="2">
    <source>
        <dbReference type="ARBA" id="ARBA00022840"/>
    </source>
</evidence>
<dbReference type="InterPro" id="IPR017441">
    <property type="entry name" value="Protein_kinase_ATP_BS"/>
</dbReference>
<feature type="compositionally biased region" description="Polar residues" evidence="5">
    <location>
        <begin position="173"/>
        <end position="206"/>
    </location>
</feature>
<reference evidence="7 8" key="1">
    <citation type="journal article" date="2019" name="Nat. Ecol. Evol.">
        <title>Megaphylogeny resolves global patterns of mushroom evolution.</title>
        <authorList>
            <person name="Varga T."/>
            <person name="Krizsan K."/>
            <person name="Foldi C."/>
            <person name="Dima B."/>
            <person name="Sanchez-Garcia M."/>
            <person name="Sanchez-Ramirez S."/>
            <person name="Szollosi G.J."/>
            <person name="Szarkandi J.G."/>
            <person name="Papp V."/>
            <person name="Albert L."/>
            <person name="Andreopoulos W."/>
            <person name="Angelini C."/>
            <person name="Antonin V."/>
            <person name="Barry K.W."/>
            <person name="Bougher N.L."/>
            <person name="Buchanan P."/>
            <person name="Buyck B."/>
            <person name="Bense V."/>
            <person name="Catcheside P."/>
            <person name="Chovatia M."/>
            <person name="Cooper J."/>
            <person name="Damon W."/>
            <person name="Desjardin D."/>
            <person name="Finy P."/>
            <person name="Geml J."/>
            <person name="Haridas S."/>
            <person name="Hughes K."/>
            <person name="Justo A."/>
            <person name="Karasinski D."/>
            <person name="Kautmanova I."/>
            <person name="Kiss B."/>
            <person name="Kocsube S."/>
            <person name="Kotiranta H."/>
            <person name="LaButti K.M."/>
            <person name="Lechner B.E."/>
            <person name="Liimatainen K."/>
            <person name="Lipzen A."/>
            <person name="Lukacs Z."/>
            <person name="Mihaltcheva S."/>
            <person name="Morgado L.N."/>
            <person name="Niskanen T."/>
            <person name="Noordeloos M.E."/>
            <person name="Ohm R.A."/>
            <person name="Ortiz-Santana B."/>
            <person name="Ovrebo C."/>
            <person name="Racz N."/>
            <person name="Riley R."/>
            <person name="Savchenko A."/>
            <person name="Shiryaev A."/>
            <person name="Soop K."/>
            <person name="Spirin V."/>
            <person name="Szebenyi C."/>
            <person name="Tomsovsky M."/>
            <person name="Tulloss R.E."/>
            <person name="Uehling J."/>
            <person name="Grigoriev I.V."/>
            <person name="Vagvolgyi C."/>
            <person name="Papp T."/>
            <person name="Martin F.M."/>
            <person name="Miettinen O."/>
            <person name="Hibbett D.S."/>
            <person name="Nagy L.G."/>
        </authorList>
    </citation>
    <scope>NUCLEOTIDE SEQUENCE [LARGE SCALE GENOMIC DNA]</scope>
    <source>
        <strain evidence="7 8">CBS 962.96</strain>
    </source>
</reference>
<dbReference type="Gene3D" id="1.10.510.10">
    <property type="entry name" value="Transferase(Phosphotransferase) domain 1"/>
    <property type="match status" value="1"/>
</dbReference>
<feature type="region of interest" description="Disordered" evidence="5">
    <location>
        <begin position="1"/>
        <end position="33"/>
    </location>
</feature>
<organism evidence="7 8">
    <name type="scientific">Dendrothele bispora (strain CBS 962.96)</name>
    <dbReference type="NCBI Taxonomy" id="1314807"/>
    <lineage>
        <taxon>Eukaryota</taxon>
        <taxon>Fungi</taxon>
        <taxon>Dikarya</taxon>
        <taxon>Basidiomycota</taxon>
        <taxon>Agaricomycotina</taxon>
        <taxon>Agaricomycetes</taxon>
        <taxon>Agaricomycetidae</taxon>
        <taxon>Agaricales</taxon>
        <taxon>Agaricales incertae sedis</taxon>
        <taxon>Dendrothele</taxon>
    </lineage>
</organism>
<feature type="binding site" evidence="3">
    <location>
        <position position="108"/>
    </location>
    <ligand>
        <name>ATP</name>
        <dbReference type="ChEBI" id="CHEBI:30616"/>
    </ligand>
</feature>
<dbReference type="EMBL" id="ML179051">
    <property type="protein sequence ID" value="THV05058.1"/>
    <property type="molecule type" value="Genomic_DNA"/>
</dbReference>
<dbReference type="GO" id="GO:0005634">
    <property type="term" value="C:nucleus"/>
    <property type="evidence" value="ECO:0007669"/>
    <property type="project" value="TreeGrafter"/>
</dbReference>
<dbReference type="PANTHER" id="PTHR24346:SF72">
    <property type="entry name" value="CAMK PROTEIN KINASE"/>
    <property type="match status" value="1"/>
</dbReference>
<feature type="domain" description="Protein kinase" evidence="6">
    <location>
        <begin position="75"/>
        <end position="407"/>
    </location>
</feature>
<dbReference type="AlphaFoldDB" id="A0A4S8MPV2"/>
<gene>
    <name evidence="7" type="ORF">K435DRAFT_648256</name>
</gene>
<evidence type="ECO:0000313" key="8">
    <source>
        <dbReference type="Proteomes" id="UP000297245"/>
    </source>
</evidence>
<accession>A0A4S8MPV2</accession>
<dbReference type="GO" id="GO:0005524">
    <property type="term" value="F:ATP binding"/>
    <property type="evidence" value="ECO:0007669"/>
    <property type="project" value="UniProtKB-UniRule"/>
</dbReference>
<keyword evidence="8" id="KW-1185">Reference proteome</keyword>